<comment type="similarity">
    <text evidence="2">Belongs to the bacterial solute-binding protein 5 family.</text>
</comment>
<evidence type="ECO:0000256" key="2">
    <source>
        <dbReference type="ARBA" id="ARBA00005695"/>
    </source>
</evidence>
<organism evidence="6 7">
    <name type="scientific">Conexibacter arvalis</name>
    <dbReference type="NCBI Taxonomy" id="912552"/>
    <lineage>
        <taxon>Bacteria</taxon>
        <taxon>Bacillati</taxon>
        <taxon>Actinomycetota</taxon>
        <taxon>Thermoleophilia</taxon>
        <taxon>Solirubrobacterales</taxon>
        <taxon>Conexibacteraceae</taxon>
        <taxon>Conexibacter</taxon>
    </lineage>
</organism>
<evidence type="ECO:0000313" key="7">
    <source>
        <dbReference type="Proteomes" id="UP000585272"/>
    </source>
</evidence>
<gene>
    <name evidence="6" type="ORF">BDZ31_003842</name>
</gene>
<keyword evidence="4" id="KW-0732">Signal</keyword>
<dbReference type="InterPro" id="IPR000914">
    <property type="entry name" value="SBP_5_dom"/>
</dbReference>
<dbReference type="GO" id="GO:0030313">
    <property type="term" value="C:cell envelope"/>
    <property type="evidence" value="ECO:0007669"/>
    <property type="project" value="UniProtKB-SubCell"/>
</dbReference>
<evidence type="ECO:0000256" key="3">
    <source>
        <dbReference type="ARBA" id="ARBA00022448"/>
    </source>
</evidence>
<dbReference type="Proteomes" id="UP000585272">
    <property type="component" value="Unassembled WGS sequence"/>
</dbReference>
<dbReference type="GO" id="GO:0015833">
    <property type="term" value="P:peptide transport"/>
    <property type="evidence" value="ECO:0007669"/>
    <property type="project" value="TreeGrafter"/>
</dbReference>
<dbReference type="Gene3D" id="3.10.105.10">
    <property type="entry name" value="Dipeptide-binding Protein, Domain 3"/>
    <property type="match status" value="1"/>
</dbReference>
<evidence type="ECO:0000259" key="5">
    <source>
        <dbReference type="Pfam" id="PF00496"/>
    </source>
</evidence>
<feature type="domain" description="Solute-binding protein family 5" evidence="5">
    <location>
        <begin position="114"/>
        <end position="481"/>
    </location>
</feature>
<reference evidence="6 7" key="1">
    <citation type="submission" date="2020-08" db="EMBL/GenBank/DDBJ databases">
        <title>Genomic Encyclopedia of Archaeal and Bacterial Type Strains, Phase II (KMG-II): from individual species to whole genera.</title>
        <authorList>
            <person name="Goeker M."/>
        </authorList>
    </citation>
    <scope>NUCLEOTIDE SEQUENCE [LARGE SCALE GENOMIC DNA]</scope>
    <source>
        <strain evidence="6 7">DSM 23288</strain>
    </source>
</reference>
<evidence type="ECO:0000256" key="4">
    <source>
        <dbReference type="ARBA" id="ARBA00022729"/>
    </source>
</evidence>
<dbReference type="Pfam" id="PF00496">
    <property type="entry name" value="SBP_bac_5"/>
    <property type="match status" value="1"/>
</dbReference>
<accession>A0A840IHI6</accession>
<dbReference type="SUPFAM" id="SSF53850">
    <property type="entry name" value="Periplasmic binding protein-like II"/>
    <property type="match status" value="1"/>
</dbReference>
<proteinExistence type="inferred from homology"/>
<evidence type="ECO:0000313" key="6">
    <source>
        <dbReference type="EMBL" id="MBB4664239.1"/>
    </source>
</evidence>
<comment type="caution">
    <text evidence="6">The sequence shown here is derived from an EMBL/GenBank/DDBJ whole genome shotgun (WGS) entry which is preliminary data.</text>
</comment>
<dbReference type="InterPro" id="IPR030678">
    <property type="entry name" value="Peptide/Ni-bd"/>
</dbReference>
<dbReference type="Gene3D" id="3.90.76.10">
    <property type="entry name" value="Dipeptide-binding Protein, Domain 1"/>
    <property type="match status" value="1"/>
</dbReference>
<dbReference type="EMBL" id="JACHNU010000006">
    <property type="protein sequence ID" value="MBB4664239.1"/>
    <property type="molecule type" value="Genomic_DNA"/>
</dbReference>
<keyword evidence="3" id="KW-0813">Transport</keyword>
<dbReference type="PROSITE" id="PS51257">
    <property type="entry name" value="PROKAR_LIPOPROTEIN"/>
    <property type="match status" value="1"/>
</dbReference>
<dbReference type="Gene3D" id="3.40.190.10">
    <property type="entry name" value="Periplasmic binding protein-like II"/>
    <property type="match status" value="1"/>
</dbReference>
<dbReference type="InterPro" id="IPR039424">
    <property type="entry name" value="SBP_5"/>
</dbReference>
<dbReference type="PANTHER" id="PTHR30290">
    <property type="entry name" value="PERIPLASMIC BINDING COMPONENT OF ABC TRANSPORTER"/>
    <property type="match status" value="1"/>
</dbReference>
<sequence length="565" mass="60762">MREEMLGLLRTRGGAGRATALAAAVAAAAIAGCGGGGESGGGATAATTAGNGAAGSAQAAATPRGTRPLDSATWWVYYRAPYTLDPIKLDDYPEDQIIGNMCESLLRTTADYRLEPGLAASWSNPDPRTWVYELREEARFWNGRPVTAEDVVFSLERNLDPALASFYRTPYLNVASIRATGPREVTIRLKRPDYTFHARLGSLGAAVIEKAFTERAGDRFGTPDVGVMCSGPFQLDSWNGSTDLTLRADPGYWDPELRPRLKRLRFVWPQDATTVSQGFAAGSFDGGFGITPSLIPSLRAATNGTLSIGDDTQTLRTANIAVLNMTDGPLASRERRQALSKAIDRDGLVSAIWQGAATPLYATATPGFWGYARDIWADAYEQLATGRDVEGARRLAEQAGRQERPIVLATSTVPAAIEEASVIAESAKEAGLDVEVRQLPADQYGELFGNRDARRGIDMLITNSFDHAAEPLLIYTAMATPGGVTNYGGYDNPQVTRLLARARATADEEERARIGVEAQRLIAEDLPWIPLVTPSPTLFQSDRITGAPRTLAYLNSPWAAHLGAP</sequence>
<dbReference type="GO" id="GO:1904680">
    <property type="term" value="F:peptide transmembrane transporter activity"/>
    <property type="evidence" value="ECO:0007669"/>
    <property type="project" value="TreeGrafter"/>
</dbReference>
<keyword evidence="7" id="KW-1185">Reference proteome</keyword>
<comment type="subcellular location">
    <subcellularLocation>
        <location evidence="1">Cell envelope</location>
    </subcellularLocation>
</comment>
<name>A0A840IHI6_9ACTN</name>
<dbReference type="GO" id="GO:0042597">
    <property type="term" value="C:periplasmic space"/>
    <property type="evidence" value="ECO:0007669"/>
    <property type="project" value="UniProtKB-ARBA"/>
</dbReference>
<dbReference type="CDD" id="cd00995">
    <property type="entry name" value="PBP2_NikA_DppA_OppA_like"/>
    <property type="match status" value="1"/>
</dbReference>
<protein>
    <submittedName>
        <fullName evidence="6">Peptide/nickel transport system substrate-binding protein</fullName>
    </submittedName>
</protein>
<evidence type="ECO:0000256" key="1">
    <source>
        <dbReference type="ARBA" id="ARBA00004196"/>
    </source>
</evidence>
<dbReference type="PANTHER" id="PTHR30290:SF10">
    <property type="entry name" value="PERIPLASMIC OLIGOPEPTIDE-BINDING PROTEIN-RELATED"/>
    <property type="match status" value="1"/>
</dbReference>
<dbReference type="GO" id="GO:0043190">
    <property type="term" value="C:ATP-binding cassette (ABC) transporter complex"/>
    <property type="evidence" value="ECO:0007669"/>
    <property type="project" value="InterPro"/>
</dbReference>
<dbReference type="AlphaFoldDB" id="A0A840IHI6"/>
<dbReference type="PIRSF" id="PIRSF002741">
    <property type="entry name" value="MppA"/>
    <property type="match status" value="1"/>
</dbReference>